<evidence type="ECO:0000259" key="2">
    <source>
        <dbReference type="Pfam" id="PF00535"/>
    </source>
</evidence>
<feature type="domain" description="Glycosyltransferase 2-like" evidence="2">
    <location>
        <begin position="5"/>
        <end position="114"/>
    </location>
</feature>
<feature type="domain" description="UDP-glucose/GDP-mannose dehydrogenase N-terminal" evidence="4">
    <location>
        <begin position="433"/>
        <end position="528"/>
    </location>
</feature>
<dbReference type="CDD" id="cd00761">
    <property type="entry name" value="Glyco_tranf_GTA_type"/>
    <property type="match status" value="1"/>
</dbReference>
<comment type="caution">
    <text evidence="5">The sequence shown here is derived from an EMBL/GenBank/DDBJ whole genome shotgun (WGS) entry which is preliminary data.</text>
</comment>
<evidence type="ECO:0000259" key="3">
    <source>
        <dbReference type="Pfam" id="PF00984"/>
    </source>
</evidence>
<evidence type="ECO:0000259" key="4">
    <source>
        <dbReference type="Pfam" id="PF03721"/>
    </source>
</evidence>
<dbReference type="Pfam" id="PF03721">
    <property type="entry name" value="UDPG_MGDP_dh_N"/>
    <property type="match status" value="1"/>
</dbReference>
<name>A0A1F5MZP7_9BACT</name>
<proteinExistence type="inferred from homology"/>
<gene>
    <name evidence="5" type="ORF">A2617_00245</name>
</gene>
<dbReference type="InterPro" id="IPR001732">
    <property type="entry name" value="UDP-Glc/GDP-Man_DH_N"/>
</dbReference>
<dbReference type="InterPro" id="IPR008927">
    <property type="entry name" value="6-PGluconate_DH-like_C_sf"/>
</dbReference>
<evidence type="ECO:0000256" key="1">
    <source>
        <dbReference type="ARBA" id="ARBA00006601"/>
    </source>
</evidence>
<reference evidence="5 6" key="1">
    <citation type="journal article" date="2016" name="Nat. Commun.">
        <title>Thousands of microbial genomes shed light on interconnected biogeochemical processes in an aquifer system.</title>
        <authorList>
            <person name="Anantharaman K."/>
            <person name="Brown C.T."/>
            <person name="Hug L.A."/>
            <person name="Sharon I."/>
            <person name="Castelle C.J."/>
            <person name="Probst A.J."/>
            <person name="Thomas B.C."/>
            <person name="Singh A."/>
            <person name="Wilkins M.J."/>
            <person name="Karaoz U."/>
            <person name="Brodie E.L."/>
            <person name="Williams K.H."/>
            <person name="Hubbard S.S."/>
            <person name="Banfield J.F."/>
        </authorList>
    </citation>
    <scope>NUCLEOTIDE SEQUENCE [LARGE SCALE GENOMIC DNA]</scope>
</reference>
<dbReference type="SUPFAM" id="SSF51735">
    <property type="entry name" value="NAD(P)-binding Rossmann-fold domains"/>
    <property type="match status" value="1"/>
</dbReference>
<dbReference type="InterPro" id="IPR036291">
    <property type="entry name" value="NAD(P)-bd_dom_sf"/>
</dbReference>
<comment type="similarity">
    <text evidence="1">Belongs to the UDP-glucose/GDP-mannose dehydrogenase family.</text>
</comment>
<dbReference type="Pfam" id="PF00984">
    <property type="entry name" value="UDPG_MGDP_dh"/>
    <property type="match status" value="1"/>
</dbReference>
<protein>
    <recommendedName>
        <fullName evidence="7">Glycosyltransferase 2-like domain-containing protein</fullName>
    </recommendedName>
</protein>
<feature type="domain" description="UDP-glucose/GDP-mannose dehydrogenase dimerisation" evidence="3">
    <location>
        <begin position="551"/>
        <end position="646"/>
    </location>
</feature>
<sequence>MRDLSILIPARNEMFLARTIEDILANIEADTEVIAVFDVDWADPPIPQHERVHIIYNPKPIGQRAATNVACRLSKAKYVMKLDAHCAFDKGFDRKMLEAFKETGDNVTMAPTMRNLWAFDWKCMKCGKKWYQGPTPTKCQETNFRGTGEQCDSDKFARKIMWIGKEKPQSNSYCFDATPHFQYFNEYTRRPEYIKGFEKNSLTETMSLQGSCWMLTRDKYWELNICDEAFGSWGSQGIEVACKTWLSGGKVLVNHNTWYAHMFRTQGGDFGFPYPISSKDQEKAKSFARNLFFNNSWPQQIHPLSWLVEKFWPVKGWTEEDFTKLKENKFEFKTSTTTTVNTAEIEPELVESEPAKELPTTITALEIAGVQPVNEESNIKPPEIKPETDGIKRGRPKKAFKDVTIIGNGWVGKSIHRLFPDAYVYDPPQGGKQRANQGEIAFICVPTPSISEDKLDISIVEECVAWCECPLIIIRSTVNPGTCDYLSQKYNKRIIMQPEYIGETVQYPPFDETNTPFIIIGGNPEDRRVLINLYSKVYNANVKIRQVTAYEAEVIKLTENRAITFKVAQCQELYDACEKAGIDYYTIRDAVYGDDPRFNLWWTSVSPDKQGFDSNCIPKDVYAWCAWAESCGLEPKITRALLAKNNEWIR</sequence>
<dbReference type="SUPFAM" id="SSF53448">
    <property type="entry name" value="Nucleotide-diphospho-sugar transferases"/>
    <property type="match status" value="1"/>
</dbReference>
<organism evidence="5 6">
    <name type="scientific">Candidatus Daviesbacteria bacterium RIFOXYD1_FULL_41_10</name>
    <dbReference type="NCBI Taxonomy" id="1797801"/>
    <lineage>
        <taxon>Bacteria</taxon>
        <taxon>Candidatus Daviesiibacteriota</taxon>
    </lineage>
</organism>
<dbReference type="InterPro" id="IPR029044">
    <property type="entry name" value="Nucleotide-diphossugar_trans"/>
</dbReference>
<dbReference type="Proteomes" id="UP000177135">
    <property type="component" value="Unassembled WGS sequence"/>
</dbReference>
<dbReference type="Gene3D" id="1.10.1040.10">
    <property type="entry name" value="N-(1-d-carboxylethyl)-l-norvaline Dehydrogenase, domain 2"/>
    <property type="match status" value="1"/>
</dbReference>
<dbReference type="PANTHER" id="PTHR43750">
    <property type="entry name" value="UDP-GLUCOSE 6-DEHYDROGENASE TUAD"/>
    <property type="match status" value="1"/>
</dbReference>
<dbReference type="SUPFAM" id="SSF48179">
    <property type="entry name" value="6-phosphogluconate dehydrogenase C-terminal domain-like"/>
    <property type="match status" value="1"/>
</dbReference>
<dbReference type="Gene3D" id="3.90.550.10">
    <property type="entry name" value="Spore Coat Polysaccharide Biosynthesis Protein SpsA, Chain A"/>
    <property type="match status" value="2"/>
</dbReference>
<dbReference type="InterPro" id="IPR013328">
    <property type="entry name" value="6PGD_dom2"/>
</dbReference>
<dbReference type="InterPro" id="IPR001173">
    <property type="entry name" value="Glyco_trans_2-like"/>
</dbReference>
<dbReference type="GO" id="GO:0051287">
    <property type="term" value="F:NAD binding"/>
    <property type="evidence" value="ECO:0007669"/>
    <property type="project" value="InterPro"/>
</dbReference>
<evidence type="ECO:0000313" key="6">
    <source>
        <dbReference type="Proteomes" id="UP000177135"/>
    </source>
</evidence>
<evidence type="ECO:0008006" key="7">
    <source>
        <dbReference type="Google" id="ProtNLM"/>
    </source>
</evidence>
<dbReference type="Gene3D" id="3.40.50.720">
    <property type="entry name" value="NAD(P)-binding Rossmann-like Domain"/>
    <property type="match status" value="1"/>
</dbReference>
<dbReference type="GO" id="GO:0016616">
    <property type="term" value="F:oxidoreductase activity, acting on the CH-OH group of donors, NAD or NADP as acceptor"/>
    <property type="evidence" value="ECO:0007669"/>
    <property type="project" value="InterPro"/>
</dbReference>
<dbReference type="PANTHER" id="PTHR43750:SF3">
    <property type="entry name" value="UDP-GLUCOSE 6-DEHYDROGENASE TUAD"/>
    <property type="match status" value="1"/>
</dbReference>
<dbReference type="EMBL" id="MFEC01000032">
    <property type="protein sequence ID" value="OGE70848.1"/>
    <property type="molecule type" value="Genomic_DNA"/>
</dbReference>
<accession>A0A1F5MZP7</accession>
<evidence type="ECO:0000313" key="5">
    <source>
        <dbReference type="EMBL" id="OGE70848.1"/>
    </source>
</evidence>
<dbReference type="Pfam" id="PF00535">
    <property type="entry name" value="Glycos_transf_2"/>
    <property type="match status" value="1"/>
</dbReference>
<dbReference type="InterPro" id="IPR014026">
    <property type="entry name" value="UDP-Glc/GDP-Man_DH_dimer"/>
</dbReference>
<dbReference type="AlphaFoldDB" id="A0A1F5MZP7"/>